<dbReference type="PANTHER" id="PTHR42693:SF42">
    <property type="entry name" value="ARYLSULFATASE G"/>
    <property type="match status" value="1"/>
</dbReference>
<gene>
    <name evidence="9" type="ORF">H5P30_13235</name>
</gene>
<accession>A0A7X1AZB0</accession>
<protein>
    <submittedName>
        <fullName evidence="9">Sulfatase-like hydrolase/transferase</fullName>
    </submittedName>
</protein>
<dbReference type="Pfam" id="PF00884">
    <property type="entry name" value="Sulfatase"/>
    <property type="match status" value="1"/>
</dbReference>
<dbReference type="GO" id="GO:0004065">
    <property type="term" value="F:arylsulfatase activity"/>
    <property type="evidence" value="ECO:0007669"/>
    <property type="project" value="TreeGrafter"/>
</dbReference>
<reference evidence="9 10" key="1">
    <citation type="submission" date="2020-07" db="EMBL/GenBank/DDBJ databases">
        <authorList>
            <person name="Feng X."/>
        </authorList>
    </citation>
    <scope>NUCLEOTIDE SEQUENCE [LARGE SCALE GENOMIC DNA]</scope>
    <source>
        <strain evidence="9 10">JCM14086</strain>
    </source>
</reference>
<evidence type="ECO:0000256" key="5">
    <source>
        <dbReference type="ARBA" id="ARBA00022801"/>
    </source>
</evidence>
<dbReference type="GO" id="GO:0046872">
    <property type="term" value="F:metal ion binding"/>
    <property type="evidence" value="ECO:0007669"/>
    <property type="project" value="UniProtKB-KW"/>
</dbReference>
<dbReference type="PANTHER" id="PTHR42693">
    <property type="entry name" value="ARYLSULFATASE FAMILY MEMBER"/>
    <property type="match status" value="1"/>
</dbReference>
<evidence type="ECO:0000256" key="3">
    <source>
        <dbReference type="ARBA" id="ARBA00022723"/>
    </source>
</evidence>
<evidence type="ECO:0000256" key="1">
    <source>
        <dbReference type="ARBA" id="ARBA00001913"/>
    </source>
</evidence>
<proteinExistence type="inferred from homology"/>
<dbReference type="Gene3D" id="3.40.720.10">
    <property type="entry name" value="Alkaline Phosphatase, subunit A"/>
    <property type="match status" value="1"/>
</dbReference>
<organism evidence="9 10">
    <name type="scientific">Puniceicoccus vermicola</name>
    <dbReference type="NCBI Taxonomy" id="388746"/>
    <lineage>
        <taxon>Bacteria</taxon>
        <taxon>Pseudomonadati</taxon>
        <taxon>Verrucomicrobiota</taxon>
        <taxon>Opitutia</taxon>
        <taxon>Puniceicoccales</taxon>
        <taxon>Puniceicoccaceae</taxon>
        <taxon>Puniceicoccus</taxon>
    </lineage>
</organism>
<dbReference type="Proteomes" id="UP000525652">
    <property type="component" value="Unassembled WGS sequence"/>
</dbReference>
<evidence type="ECO:0000256" key="6">
    <source>
        <dbReference type="ARBA" id="ARBA00022837"/>
    </source>
</evidence>
<dbReference type="RefSeq" id="WP_185693406.1">
    <property type="nucleotide sequence ID" value="NZ_JACHVA010000101.1"/>
</dbReference>
<keyword evidence="9" id="KW-0808">Transferase</keyword>
<keyword evidence="4" id="KW-0732">Signal</keyword>
<evidence type="ECO:0000259" key="8">
    <source>
        <dbReference type="Pfam" id="PF00884"/>
    </source>
</evidence>
<dbReference type="EMBL" id="JACHVA010000101">
    <property type="protein sequence ID" value="MBC2602741.1"/>
    <property type="molecule type" value="Genomic_DNA"/>
</dbReference>
<keyword evidence="5 9" id="KW-0378">Hydrolase</keyword>
<evidence type="ECO:0000256" key="4">
    <source>
        <dbReference type="ARBA" id="ARBA00022729"/>
    </source>
</evidence>
<dbReference type="AlphaFoldDB" id="A0A7X1AZB0"/>
<keyword evidence="10" id="KW-1185">Reference proteome</keyword>
<sequence length="473" mass="53346">MTKKLPNIVFFFTDDQRFDTICALGNGAIQTPHLDQLVEEGCSFTQAHIPSGTSAAVCMPSRAMLNTGRTLYHLEGSGQSIPLDHTTLGQALRSNGYRTFGTGKWHNGRESFNRSFSDGDEIFFGGMSDHWNVPAYHYDPTGKYDTQLPIIRNPGQSREVTYRQCDHINSGQHSSQSVCNAAIDFIESHEGDVPFYSYISFLAPHDPRSMPQEFLEMYDPDEIELPPNFLGGHPFDTGHLNIRDEMLASFPRRPEEVRQHLAEYYAMITHLDHELGRVIETLKKKGIYEDTILVFAGDNGLALGQHGLFGKQNCYEHSVRVPLIFAGPGVPQGKQTEAYAYLMDIFPTLCDLTGISIPESVESKSLLPAITGDDRIRDGLFFGYETFQRAYKDRQFKLIEYVVDGKHIQTQLFDLKNDPWEMTNLAEAADCQDKVSTMRQSLIASAEAWDDPEHDKGKPFWDSYPFQSSKVGE</sequence>
<dbReference type="GO" id="GO:0016740">
    <property type="term" value="F:transferase activity"/>
    <property type="evidence" value="ECO:0007669"/>
    <property type="project" value="UniProtKB-KW"/>
</dbReference>
<comment type="similarity">
    <text evidence="2">Belongs to the sulfatase family.</text>
</comment>
<feature type="domain" description="Sulfatase N-terminal" evidence="8">
    <location>
        <begin position="6"/>
        <end position="355"/>
    </location>
</feature>
<evidence type="ECO:0000256" key="7">
    <source>
        <dbReference type="SAM" id="MobiDB-lite"/>
    </source>
</evidence>
<dbReference type="InterPro" id="IPR000917">
    <property type="entry name" value="Sulfatase_N"/>
</dbReference>
<name>A0A7X1AZB0_9BACT</name>
<keyword evidence="3" id="KW-0479">Metal-binding</keyword>
<evidence type="ECO:0000313" key="10">
    <source>
        <dbReference type="Proteomes" id="UP000525652"/>
    </source>
</evidence>
<evidence type="ECO:0000256" key="2">
    <source>
        <dbReference type="ARBA" id="ARBA00008779"/>
    </source>
</evidence>
<comment type="cofactor">
    <cofactor evidence="1">
        <name>Ca(2+)</name>
        <dbReference type="ChEBI" id="CHEBI:29108"/>
    </cofactor>
</comment>
<comment type="caution">
    <text evidence="9">The sequence shown here is derived from an EMBL/GenBank/DDBJ whole genome shotgun (WGS) entry which is preliminary data.</text>
</comment>
<dbReference type="InterPro" id="IPR017850">
    <property type="entry name" value="Alkaline_phosphatase_core_sf"/>
</dbReference>
<evidence type="ECO:0000313" key="9">
    <source>
        <dbReference type="EMBL" id="MBC2602741.1"/>
    </source>
</evidence>
<dbReference type="SUPFAM" id="SSF53649">
    <property type="entry name" value="Alkaline phosphatase-like"/>
    <property type="match status" value="1"/>
</dbReference>
<dbReference type="InterPro" id="IPR050738">
    <property type="entry name" value="Sulfatase"/>
</dbReference>
<feature type="region of interest" description="Disordered" evidence="7">
    <location>
        <begin position="446"/>
        <end position="473"/>
    </location>
</feature>
<keyword evidence="6" id="KW-0106">Calcium</keyword>
<dbReference type="CDD" id="cd16155">
    <property type="entry name" value="sulfatase_like"/>
    <property type="match status" value="1"/>
</dbReference>